<feature type="chain" id="PRO_5037734103" description="Domain of unknown function DB domain-containing protein" evidence="3">
    <location>
        <begin position="27"/>
        <end position="612"/>
    </location>
</feature>
<evidence type="ECO:0000256" key="2">
    <source>
        <dbReference type="SAM" id="Phobius"/>
    </source>
</evidence>
<organism evidence="5 6">
    <name type="scientific">Globodera rostochiensis</name>
    <name type="common">Golden nematode worm</name>
    <name type="synonym">Heterodera rostochiensis</name>
    <dbReference type="NCBI Taxonomy" id="31243"/>
    <lineage>
        <taxon>Eukaryota</taxon>
        <taxon>Metazoa</taxon>
        <taxon>Ecdysozoa</taxon>
        <taxon>Nematoda</taxon>
        <taxon>Chromadorea</taxon>
        <taxon>Rhabditida</taxon>
        <taxon>Tylenchina</taxon>
        <taxon>Tylenchomorpha</taxon>
        <taxon>Tylenchoidea</taxon>
        <taxon>Heteroderidae</taxon>
        <taxon>Heteroderinae</taxon>
        <taxon>Globodera</taxon>
    </lineage>
</organism>
<dbReference type="WBParaSite" id="Gr19_v10_g9658.t1">
    <property type="protein sequence ID" value="Gr19_v10_g9658.t1"/>
    <property type="gene ID" value="Gr19_v10_g9658"/>
</dbReference>
<dbReference type="CDD" id="cd00117">
    <property type="entry name" value="TFP"/>
    <property type="match status" value="1"/>
</dbReference>
<sequence>MECYQNKKSAIFVLLLLEIFSNVSLSKSLKCFACHFTYTNSLSAPSADDDEWCANDTLVTMDSDLVIRPCAAWEKFCSTTIVTMLKSFTSITRQCVESCSKGCEASGYGQDHVSCTECCDQDKCNNNHALDYYLAVMAQQFTSWTKPSKMSLLLPPRALLMPYLSFLMAFWLLLVLSCCHHHHHHHHHYFFHHHHNNGNNNNNNNCPGPNCHRHSNTCANNGQPPPADWAQMPLVEQQKCAGEQPQQLPMPPTMMLINGQQQPAQPVMINPPNRQYNQQQQQQFRWLEQQQQFNTRIVAQQQQQLPKQQMKSGIASATNGPLFRTTTSLSPVVHPTLLPRKPSNNRPGTMQPIKYLKGANSLWLTSTTKKEATKLIASTQPPPPTLPKITTITNSSRMFVLPAATQPPQQVQAVQAEQSAQQQQEEMDDLPPPPPSRFLPEWEKVRIAELQKKQRQLKNNQNLKGSGDFARRSSTETTTRIVVNQLDTNEIFLRCCRAKRVPQSCESRCNFDALNKKTLTGMFLGRDKCPSEHGIDLLSCAAQDSDHTKCCKEKQVQRTRAGDKCFTFCDLNPETMKVTADASYMPCLTVLKEIKTCFQEKILNVLQNKLPT</sequence>
<feature type="compositionally biased region" description="Low complexity" evidence="1">
    <location>
        <begin position="406"/>
        <end position="424"/>
    </location>
</feature>
<feature type="region of interest" description="Disordered" evidence="1">
    <location>
        <begin position="406"/>
        <end position="435"/>
    </location>
</feature>
<dbReference type="Proteomes" id="UP000887572">
    <property type="component" value="Unplaced"/>
</dbReference>
<keyword evidence="5" id="KW-1185">Reference proteome</keyword>
<dbReference type="PANTHER" id="PTHR46705:SF2">
    <property type="entry name" value="DOMAIN OF UNKNOWN FUNCTION DB DOMAIN-CONTAINING PROTEIN"/>
    <property type="match status" value="1"/>
</dbReference>
<keyword evidence="2" id="KW-1133">Transmembrane helix</keyword>
<dbReference type="Pfam" id="PF01682">
    <property type="entry name" value="DB"/>
    <property type="match status" value="1"/>
</dbReference>
<keyword evidence="2" id="KW-0472">Membrane</keyword>
<keyword evidence="3" id="KW-0732">Signal</keyword>
<dbReference type="PANTHER" id="PTHR46705">
    <property type="entry name" value="PROTEIN CBG09805"/>
    <property type="match status" value="1"/>
</dbReference>
<reference evidence="6" key="1">
    <citation type="submission" date="2022-11" db="UniProtKB">
        <authorList>
            <consortium name="WormBaseParasite"/>
        </authorList>
    </citation>
    <scope>IDENTIFICATION</scope>
</reference>
<evidence type="ECO:0000313" key="6">
    <source>
        <dbReference type="WBParaSite" id="Gr19_v10_g9658.t1"/>
    </source>
</evidence>
<evidence type="ECO:0000259" key="4">
    <source>
        <dbReference type="Pfam" id="PF01682"/>
    </source>
</evidence>
<protein>
    <recommendedName>
        <fullName evidence="4">Domain of unknown function DB domain-containing protein</fullName>
    </recommendedName>
</protein>
<evidence type="ECO:0000256" key="1">
    <source>
        <dbReference type="SAM" id="MobiDB-lite"/>
    </source>
</evidence>
<evidence type="ECO:0000256" key="3">
    <source>
        <dbReference type="SAM" id="SignalP"/>
    </source>
</evidence>
<feature type="signal peptide" evidence="3">
    <location>
        <begin position="1"/>
        <end position="26"/>
    </location>
</feature>
<feature type="domain" description="Domain of unknown function DB" evidence="4">
    <location>
        <begin position="495"/>
        <end position="598"/>
    </location>
</feature>
<proteinExistence type="predicted"/>
<name>A0A914IDP9_GLORO</name>
<accession>A0A914IDP9</accession>
<feature type="region of interest" description="Disordered" evidence="1">
    <location>
        <begin position="454"/>
        <end position="475"/>
    </location>
</feature>
<dbReference type="InterPro" id="IPR002602">
    <property type="entry name" value="DB"/>
</dbReference>
<keyword evidence="2" id="KW-0812">Transmembrane</keyword>
<evidence type="ECO:0000313" key="5">
    <source>
        <dbReference type="Proteomes" id="UP000887572"/>
    </source>
</evidence>
<feature type="transmembrane region" description="Helical" evidence="2">
    <location>
        <begin position="160"/>
        <end position="179"/>
    </location>
</feature>
<dbReference type="AlphaFoldDB" id="A0A914IDP9"/>